<dbReference type="EMBL" id="WTFF01000015">
    <property type="protein sequence ID" value="MBW5481174.1"/>
    <property type="molecule type" value="Genomic_DNA"/>
</dbReference>
<dbReference type="RefSeq" id="WP_219665063.1">
    <property type="nucleotide sequence ID" value="NZ_WTFF01000015.1"/>
</dbReference>
<evidence type="ECO:0000313" key="2">
    <source>
        <dbReference type="Proteomes" id="UP000812013"/>
    </source>
</evidence>
<name>A0ABS6Z0B1_9ACTN</name>
<sequence length="79" mass="8123">MPVKLVVSRPRPLSAPLSRKDDAEIIPSSCQACGAACGADWAKRDGVGVLVHRTGEPCPVAVPFVWETGAPVTSVAVAA</sequence>
<evidence type="ECO:0000313" key="1">
    <source>
        <dbReference type="EMBL" id="MBW5481174.1"/>
    </source>
</evidence>
<reference evidence="1 2" key="1">
    <citation type="submission" date="2019-12" db="EMBL/GenBank/DDBJ databases">
        <title>Genome sequence of Streptomyces bambusae.</title>
        <authorList>
            <person name="Bansal K."/>
            <person name="Choksket S."/>
            <person name="Korpole S."/>
            <person name="Patil P.B."/>
        </authorList>
    </citation>
    <scope>NUCLEOTIDE SEQUENCE [LARGE SCALE GENOMIC DNA]</scope>
    <source>
        <strain evidence="1 2">SK60</strain>
    </source>
</reference>
<keyword evidence="2" id="KW-1185">Reference proteome</keyword>
<organism evidence="1 2">
    <name type="scientific">Streptomyces bambusae</name>
    <dbReference type="NCBI Taxonomy" id="1550616"/>
    <lineage>
        <taxon>Bacteria</taxon>
        <taxon>Bacillati</taxon>
        <taxon>Actinomycetota</taxon>
        <taxon>Actinomycetes</taxon>
        <taxon>Kitasatosporales</taxon>
        <taxon>Streptomycetaceae</taxon>
        <taxon>Streptomyces</taxon>
    </lineage>
</organism>
<dbReference type="Proteomes" id="UP000812013">
    <property type="component" value="Unassembled WGS sequence"/>
</dbReference>
<evidence type="ECO:0008006" key="3">
    <source>
        <dbReference type="Google" id="ProtNLM"/>
    </source>
</evidence>
<accession>A0ABS6Z0B1</accession>
<proteinExistence type="predicted"/>
<comment type="caution">
    <text evidence="1">The sequence shown here is derived from an EMBL/GenBank/DDBJ whole genome shotgun (WGS) entry which is preliminary data.</text>
</comment>
<protein>
    <recommendedName>
        <fullName evidence="3">4Fe-4S Mo/W bis-MGD-type domain-containing protein</fullName>
    </recommendedName>
</protein>
<gene>
    <name evidence="1" type="ORF">GPJ59_04570</name>
</gene>